<reference evidence="6" key="2">
    <citation type="submission" date="2021-02" db="EMBL/GenBank/DDBJ databases">
        <title>Aspergillus chevalieri M1 genome sequence.</title>
        <authorList>
            <person name="Kadooka C."/>
            <person name="Mori K."/>
            <person name="Futagami T."/>
        </authorList>
    </citation>
    <scope>NUCLEOTIDE SEQUENCE</scope>
    <source>
        <strain evidence="6">M1</strain>
    </source>
</reference>
<feature type="compositionally biased region" description="Polar residues" evidence="5">
    <location>
        <begin position="16"/>
        <end position="36"/>
    </location>
</feature>
<dbReference type="CDD" id="cd12910">
    <property type="entry name" value="SPRY_SSH4_like"/>
    <property type="match status" value="1"/>
</dbReference>
<gene>
    <name evidence="6" type="ORF">ACHE_70573S</name>
</gene>
<dbReference type="InterPro" id="IPR050618">
    <property type="entry name" value="Ubq-SigPath_Reg"/>
</dbReference>
<protein>
    <recommendedName>
        <fullName evidence="8">SPRY domain-containing protein</fullName>
    </recommendedName>
</protein>
<keyword evidence="3" id="KW-1133">Transmembrane helix</keyword>
<keyword evidence="7" id="KW-1185">Reference proteome</keyword>
<evidence type="ECO:0008006" key="8">
    <source>
        <dbReference type="Google" id="ProtNLM"/>
    </source>
</evidence>
<dbReference type="Gene3D" id="2.60.120.920">
    <property type="match status" value="1"/>
</dbReference>
<evidence type="ECO:0000256" key="2">
    <source>
        <dbReference type="ARBA" id="ARBA00022692"/>
    </source>
</evidence>
<evidence type="ECO:0000313" key="6">
    <source>
        <dbReference type="EMBL" id="BCR91730.1"/>
    </source>
</evidence>
<dbReference type="InterPro" id="IPR035780">
    <property type="entry name" value="SPRY_Ssh4-like"/>
</dbReference>
<evidence type="ECO:0000256" key="3">
    <source>
        <dbReference type="ARBA" id="ARBA00022989"/>
    </source>
</evidence>
<reference evidence="6" key="1">
    <citation type="submission" date="2021-01" db="EMBL/GenBank/DDBJ databases">
        <authorList>
            <consortium name="Aspergillus chevalieri M1 genome sequencing consortium"/>
            <person name="Kazuki M."/>
            <person name="Futagami T."/>
        </authorList>
    </citation>
    <scope>NUCLEOTIDE SEQUENCE</scope>
    <source>
        <strain evidence="6">M1</strain>
    </source>
</reference>
<feature type="compositionally biased region" description="Basic and acidic residues" evidence="5">
    <location>
        <begin position="37"/>
        <end position="53"/>
    </location>
</feature>
<keyword evidence="4" id="KW-0472">Membrane</keyword>
<dbReference type="EMBL" id="AP024422">
    <property type="protein sequence ID" value="BCR91730.1"/>
    <property type="molecule type" value="Genomic_DNA"/>
</dbReference>
<dbReference type="GO" id="GO:0016020">
    <property type="term" value="C:membrane"/>
    <property type="evidence" value="ECO:0007669"/>
    <property type="project" value="UniProtKB-SubCell"/>
</dbReference>
<dbReference type="InterPro" id="IPR043136">
    <property type="entry name" value="B30.2/SPRY_sf"/>
</dbReference>
<evidence type="ECO:0000313" key="7">
    <source>
        <dbReference type="Proteomes" id="UP000637239"/>
    </source>
</evidence>
<dbReference type="Proteomes" id="UP000637239">
    <property type="component" value="Chromosome 7"/>
</dbReference>
<feature type="region of interest" description="Disordered" evidence="5">
    <location>
        <begin position="11"/>
        <end position="91"/>
    </location>
</feature>
<dbReference type="KEGG" id="ache:ACHE_70573S"/>
<evidence type="ECO:0000256" key="1">
    <source>
        <dbReference type="ARBA" id="ARBA00004370"/>
    </source>
</evidence>
<dbReference type="PANTHER" id="PTHR12864">
    <property type="entry name" value="RAN BINDING PROTEIN 9-RELATED"/>
    <property type="match status" value="1"/>
</dbReference>
<sequence length="361" mass="39521">MVSFLSLFSRGRRATQDVTGDTMNATPQDSLKSRPQPSKEHMADDSIRKEPPSYHDSQYSSSKALPPAQGSAGVPETNPPPYHNWQDAVPDTSTFPPAPVISYFNSGAGNASNSDAERAHAFCDSTPLWRPVKPSPAVLQSIQQHDLRPMLSTEFRGQLSPISPGRWKGSTRDMNGDCVALTHLPLYFPVEDSPLVTGRAKTIYFEITLLGLRDGPGAADSSGFSIGFVAQPYPSWRSPGWERGSLGVFSDDGCRFVNDSYGGRHFTHEFQVGETVGLEMTFSLSNKVITKYVGKKLIVDVFFTRNGRRDGGWNLHEQVDAEAGSVEGLEGDYDLYGAVGLFGGVDFTVCFDPTGWLWRPT</sequence>
<comment type="subcellular location">
    <subcellularLocation>
        <location evidence="1">Membrane</location>
    </subcellularLocation>
</comment>
<proteinExistence type="predicted"/>
<keyword evidence="2" id="KW-0812">Transmembrane</keyword>
<dbReference type="RefSeq" id="XP_043140252.1">
    <property type="nucleotide sequence ID" value="XM_043282921.1"/>
</dbReference>
<dbReference type="AlphaFoldDB" id="A0A7R7ZR63"/>
<dbReference type="GeneID" id="66986088"/>
<organism evidence="6 7">
    <name type="scientific">Aspergillus chevalieri</name>
    <name type="common">Eurotium chevalieri</name>
    <dbReference type="NCBI Taxonomy" id="182096"/>
    <lineage>
        <taxon>Eukaryota</taxon>
        <taxon>Fungi</taxon>
        <taxon>Dikarya</taxon>
        <taxon>Ascomycota</taxon>
        <taxon>Pezizomycotina</taxon>
        <taxon>Eurotiomycetes</taxon>
        <taxon>Eurotiomycetidae</taxon>
        <taxon>Eurotiales</taxon>
        <taxon>Aspergillaceae</taxon>
        <taxon>Aspergillus</taxon>
        <taxon>Aspergillus subgen. Aspergillus</taxon>
    </lineage>
</organism>
<name>A0A7R7ZR63_ASPCH</name>
<evidence type="ECO:0000256" key="4">
    <source>
        <dbReference type="ARBA" id="ARBA00023136"/>
    </source>
</evidence>
<accession>A0A7R7ZR63</accession>
<evidence type="ECO:0000256" key="5">
    <source>
        <dbReference type="SAM" id="MobiDB-lite"/>
    </source>
</evidence>